<dbReference type="AlphaFoldDB" id="A0A9W6ZK46"/>
<name>A0A9W6ZK46_9STRA</name>
<dbReference type="Pfam" id="PF18318">
    <property type="entry name" value="Gln-synt_C-ter"/>
    <property type="match status" value="1"/>
</dbReference>
<feature type="non-terminal residue" evidence="3">
    <location>
        <position position="1"/>
    </location>
</feature>
<evidence type="ECO:0000313" key="4">
    <source>
        <dbReference type="Proteomes" id="UP001165082"/>
    </source>
</evidence>
<dbReference type="InterPro" id="IPR014746">
    <property type="entry name" value="Gln_synth/guanido_kin_cat_dom"/>
</dbReference>
<dbReference type="OrthoDB" id="415358at2759"/>
<dbReference type="EMBL" id="BRXZ01004676">
    <property type="protein sequence ID" value="GMH53531.1"/>
    <property type="molecule type" value="Genomic_DNA"/>
</dbReference>
<dbReference type="InterPro" id="IPR052725">
    <property type="entry name" value="GS_Type-3"/>
</dbReference>
<organism evidence="3 4">
    <name type="scientific">Triparma retinervis</name>
    <dbReference type="NCBI Taxonomy" id="2557542"/>
    <lineage>
        <taxon>Eukaryota</taxon>
        <taxon>Sar</taxon>
        <taxon>Stramenopiles</taxon>
        <taxon>Ochrophyta</taxon>
        <taxon>Bolidophyceae</taxon>
        <taxon>Parmales</taxon>
        <taxon>Triparmaceae</taxon>
        <taxon>Triparma</taxon>
    </lineage>
</organism>
<proteinExistence type="inferred from homology"/>
<dbReference type="InterPro" id="IPR008146">
    <property type="entry name" value="Gln_synth_cat_dom"/>
</dbReference>
<evidence type="ECO:0000313" key="3">
    <source>
        <dbReference type="EMBL" id="GMH53531.1"/>
    </source>
</evidence>
<reference evidence="3" key="1">
    <citation type="submission" date="2022-07" db="EMBL/GenBank/DDBJ databases">
        <title>Genome analysis of Parmales, a sister group of diatoms, reveals the evolutionary specialization of diatoms from phago-mixotrophs to photoautotrophs.</title>
        <authorList>
            <person name="Ban H."/>
            <person name="Sato S."/>
            <person name="Yoshikawa S."/>
            <person name="Kazumasa Y."/>
            <person name="Nakamura Y."/>
            <person name="Ichinomiya M."/>
            <person name="Saitoh K."/>
            <person name="Sato N."/>
            <person name="Blanc-Mathieu R."/>
            <person name="Endo H."/>
            <person name="Kuwata A."/>
            <person name="Ogata H."/>
        </authorList>
    </citation>
    <scope>NUCLEOTIDE SEQUENCE</scope>
</reference>
<dbReference type="PANTHER" id="PTHR42974">
    <property type="entry name" value="GLUTAMINE SYNTHETASE"/>
    <property type="match status" value="1"/>
</dbReference>
<sequence>HGDLMRMSISAPGNDFRLGACEAPPAIVSTYLGDDMTDYLEAFKDGKTGEYNPGVKTLNLGTSSVMPFNVPAEDRNRTSPFPYGGARFEFRAVGSSQNVSMVNTVLNTITAQKFKQFADAIEAGAKPAEVAGEALNKSWKVIFNGDNYDEANQQMLTDKGVWRIDSGVEAINQLSADKNKALFSSMDVMTGAECDARAVILHDHYTGTVEMEALVLIDMIQQHIIPSVKEAGSPDLLPSLSLAVGTLKAAVAAIHAAGSPYEKAQLSRVLRLETMIEIRETCDKAEEIVPADLWTLATYTELMFLDQTDPGPSY</sequence>
<protein>
    <recommendedName>
        <fullName evidence="2">GS catalytic domain-containing protein</fullName>
    </recommendedName>
</protein>
<evidence type="ECO:0000256" key="1">
    <source>
        <dbReference type="PROSITE-ProRule" id="PRU01331"/>
    </source>
</evidence>
<gene>
    <name evidence="3" type="ORF">TrRE_jg7315</name>
</gene>
<dbReference type="Gene3D" id="1.20.120.1560">
    <property type="match status" value="2"/>
</dbReference>
<evidence type="ECO:0000259" key="2">
    <source>
        <dbReference type="PROSITE" id="PS51987"/>
    </source>
</evidence>
<dbReference type="SUPFAM" id="SSF55931">
    <property type="entry name" value="Glutamine synthetase/guanido kinase"/>
    <property type="match status" value="1"/>
</dbReference>
<dbReference type="PANTHER" id="PTHR42974:SF1">
    <property type="entry name" value="TYPE-3 GLUTAMINE SYNTHETASE"/>
    <property type="match status" value="1"/>
</dbReference>
<comment type="caution">
    <text evidence="3">The sequence shown here is derived from an EMBL/GenBank/DDBJ whole genome shotgun (WGS) entry which is preliminary data.</text>
</comment>
<keyword evidence="4" id="KW-1185">Reference proteome</keyword>
<feature type="domain" description="GS catalytic" evidence="2">
    <location>
        <begin position="1"/>
        <end position="224"/>
    </location>
</feature>
<dbReference type="InterPro" id="IPR040577">
    <property type="entry name" value="Gln-synt_C"/>
</dbReference>
<accession>A0A9W6ZK46</accession>
<dbReference type="GO" id="GO:0004356">
    <property type="term" value="F:glutamine synthetase activity"/>
    <property type="evidence" value="ECO:0007669"/>
    <property type="project" value="InterPro"/>
</dbReference>
<dbReference type="PROSITE" id="PS51987">
    <property type="entry name" value="GS_CATALYTIC"/>
    <property type="match status" value="1"/>
</dbReference>
<comment type="similarity">
    <text evidence="1">Belongs to the glutamine synthetase family.</text>
</comment>
<dbReference type="Proteomes" id="UP001165082">
    <property type="component" value="Unassembled WGS sequence"/>
</dbReference>